<protein>
    <submittedName>
        <fullName evidence="1">Uncharacterized protein</fullName>
    </submittedName>
</protein>
<sequence length="50" mass="5756">MADWRWREATKSSVHCWIWGSWQDNSCPRAVLQTWNGVRVPGICAVIPEA</sequence>
<dbReference type="AlphaFoldDB" id="A0A0A8ZFJ7"/>
<reference evidence="1" key="2">
    <citation type="journal article" date="2015" name="Data Brief">
        <title>Shoot transcriptome of the giant reed, Arundo donax.</title>
        <authorList>
            <person name="Barrero R.A."/>
            <person name="Guerrero F.D."/>
            <person name="Moolhuijzen P."/>
            <person name="Goolsby J.A."/>
            <person name="Tidwell J."/>
            <person name="Bellgard S.E."/>
            <person name="Bellgard M.I."/>
        </authorList>
    </citation>
    <scope>NUCLEOTIDE SEQUENCE</scope>
    <source>
        <tissue evidence="1">Shoot tissue taken approximately 20 cm above the soil surface</tissue>
    </source>
</reference>
<name>A0A0A8ZFJ7_ARUDO</name>
<evidence type="ECO:0000313" key="1">
    <source>
        <dbReference type="EMBL" id="JAD33617.1"/>
    </source>
</evidence>
<reference evidence="1" key="1">
    <citation type="submission" date="2014-09" db="EMBL/GenBank/DDBJ databases">
        <authorList>
            <person name="Magalhaes I.L.F."/>
            <person name="Oliveira U."/>
            <person name="Santos F.R."/>
            <person name="Vidigal T.H.D.A."/>
            <person name="Brescovit A.D."/>
            <person name="Santos A.J."/>
        </authorList>
    </citation>
    <scope>NUCLEOTIDE SEQUENCE</scope>
    <source>
        <tissue evidence="1">Shoot tissue taken approximately 20 cm above the soil surface</tissue>
    </source>
</reference>
<organism evidence="1">
    <name type="scientific">Arundo donax</name>
    <name type="common">Giant reed</name>
    <name type="synonym">Donax arundinaceus</name>
    <dbReference type="NCBI Taxonomy" id="35708"/>
    <lineage>
        <taxon>Eukaryota</taxon>
        <taxon>Viridiplantae</taxon>
        <taxon>Streptophyta</taxon>
        <taxon>Embryophyta</taxon>
        <taxon>Tracheophyta</taxon>
        <taxon>Spermatophyta</taxon>
        <taxon>Magnoliopsida</taxon>
        <taxon>Liliopsida</taxon>
        <taxon>Poales</taxon>
        <taxon>Poaceae</taxon>
        <taxon>PACMAD clade</taxon>
        <taxon>Arundinoideae</taxon>
        <taxon>Arundineae</taxon>
        <taxon>Arundo</taxon>
    </lineage>
</organism>
<accession>A0A0A8ZFJ7</accession>
<dbReference type="EMBL" id="GBRH01264278">
    <property type="protein sequence ID" value="JAD33617.1"/>
    <property type="molecule type" value="Transcribed_RNA"/>
</dbReference>
<proteinExistence type="predicted"/>